<keyword evidence="2" id="KW-1185">Reference proteome</keyword>
<reference evidence="1 2" key="1">
    <citation type="submission" date="2009-02" db="EMBL/GenBank/DDBJ databases">
        <title>Annotation of Streptomyces hygroscopicus strain ATCC 53653.</title>
        <authorList>
            <consortium name="The Broad Institute Genome Sequencing Platform"/>
            <consortium name="Broad Institute Microbial Sequencing Center"/>
            <person name="Fischbach M."/>
            <person name="Godfrey P."/>
            <person name="Ward D."/>
            <person name="Young S."/>
            <person name="Zeng Q."/>
            <person name="Koehrsen M."/>
            <person name="Alvarado L."/>
            <person name="Berlin A.M."/>
            <person name="Bochicchio J."/>
            <person name="Borenstein D."/>
            <person name="Chapman S.B."/>
            <person name="Chen Z."/>
            <person name="Engels R."/>
            <person name="Freedman E."/>
            <person name="Gellesch M."/>
            <person name="Goldberg J."/>
            <person name="Griggs A."/>
            <person name="Gujja S."/>
            <person name="Heilman E.R."/>
            <person name="Heiman D.I."/>
            <person name="Hepburn T.A."/>
            <person name="Howarth C."/>
            <person name="Jen D."/>
            <person name="Larson L."/>
            <person name="Lewis B."/>
            <person name="Mehta T."/>
            <person name="Park D."/>
            <person name="Pearson M."/>
            <person name="Richards J."/>
            <person name="Roberts A."/>
            <person name="Saif S."/>
            <person name="Shea T.D."/>
            <person name="Shenoy N."/>
            <person name="Sisk P."/>
            <person name="Stolte C."/>
            <person name="Sykes S.N."/>
            <person name="Thomson T."/>
            <person name="Walk T."/>
            <person name="White J."/>
            <person name="Yandava C."/>
            <person name="Straight P."/>
            <person name="Clardy J."/>
            <person name="Hung D."/>
            <person name="Kolter R."/>
            <person name="Mekalanos J."/>
            <person name="Walker S."/>
            <person name="Walsh C.T."/>
            <person name="Wieland-Brown L.C."/>
            <person name="Haas B."/>
            <person name="Nusbaum C."/>
            <person name="Birren B."/>
        </authorList>
    </citation>
    <scope>NUCLEOTIDE SEQUENCE [LARGE SCALE GENOMIC DNA]</scope>
    <source>
        <strain evidence="1 2">ATCC 53653</strain>
    </source>
</reference>
<dbReference type="RefSeq" id="WP_009719391.1">
    <property type="nucleotide sequence ID" value="NZ_GG657754.1"/>
</dbReference>
<sequence length="61" mass="6196">MSNQISIDRAPGSYGGISITVHLSAAALSALQTDGQYSEALSEGQVSGAGPVLEKISFKVS</sequence>
<proteinExistence type="predicted"/>
<evidence type="ECO:0000313" key="2">
    <source>
        <dbReference type="Proteomes" id="UP000003963"/>
    </source>
</evidence>
<dbReference type="Proteomes" id="UP000003963">
    <property type="component" value="Unassembled WGS sequence"/>
</dbReference>
<name>D9WIU0_9ACTN</name>
<gene>
    <name evidence="1" type="ORF">SSOG_07307</name>
</gene>
<evidence type="ECO:0000313" key="1">
    <source>
        <dbReference type="EMBL" id="EFL27593.1"/>
    </source>
</evidence>
<dbReference type="OrthoDB" id="4248146at2"/>
<accession>D9WIU0</accession>
<organism evidence="1 2">
    <name type="scientific">Streptomyces himastatinicus ATCC 53653</name>
    <dbReference type="NCBI Taxonomy" id="457427"/>
    <lineage>
        <taxon>Bacteria</taxon>
        <taxon>Bacillati</taxon>
        <taxon>Actinomycetota</taxon>
        <taxon>Actinomycetes</taxon>
        <taxon>Kitasatosporales</taxon>
        <taxon>Streptomycetaceae</taxon>
        <taxon>Streptomyces</taxon>
        <taxon>Streptomyces violaceusniger group</taxon>
    </lineage>
</organism>
<dbReference type="AlphaFoldDB" id="D9WIU0"/>
<dbReference type="STRING" id="457427.SSOG_07307"/>
<dbReference type="EMBL" id="GG657754">
    <property type="protein sequence ID" value="EFL27593.1"/>
    <property type="molecule type" value="Genomic_DNA"/>
</dbReference>
<protein>
    <submittedName>
        <fullName evidence="1">Uncharacterized protein</fullName>
    </submittedName>
</protein>
<dbReference type="HOGENOM" id="CLU_2920795_0_0_11"/>